<dbReference type="AlphaFoldDB" id="A0A2T6ZHN5"/>
<accession>A0A2T6ZHN5</accession>
<gene>
    <name evidence="2" type="ORF">B9Z19DRAFT_996954</name>
</gene>
<comment type="caution">
    <text evidence="2">The sequence shown here is derived from an EMBL/GenBank/DDBJ whole genome shotgun (WGS) entry which is preliminary data.</text>
</comment>
<dbReference type="Proteomes" id="UP000244722">
    <property type="component" value="Unassembled WGS sequence"/>
</dbReference>
<feature type="signal peptide" evidence="1">
    <location>
        <begin position="1"/>
        <end position="21"/>
    </location>
</feature>
<protein>
    <submittedName>
        <fullName evidence="2">Uncharacterized protein</fullName>
    </submittedName>
</protein>
<name>A0A2T6ZHN5_TUBBO</name>
<dbReference type="STRING" id="42251.A0A2T6ZHN5"/>
<evidence type="ECO:0000313" key="2">
    <source>
        <dbReference type="EMBL" id="PUU74924.1"/>
    </source>
</evidence>
<dbReference type="EMBL" id="NESQ01000260">
    <property type="protein sequence ID" value="PUU74924.1"/>
    <property type="molecule type" value="Genomic_DNA"/>
</dbReference>
<keyword evidence="1" id="KW-0732">Signal</keyword>
<sequence length="158" mass="16981">MQAKVFLSYLLAAILALGVIATPVDVEGTPPANANTLFENVASFVGTPGPRHTEPTITPKEGDVLAASTSVVARDLERLEKRTLGCVTVSPYLYSSNCAGELRACWFPNGQCVNLNPFWRGKIGCFRPDPDTFCKLFTGPNCSGIGSVVITYPGYRHV</sequence>
<evidence type="ECO:0000313" key="3">
    <source>
        <dbReference type="Proteomes" id="UP000244722"/>
    </source>
</evidence>
<evidence type="ECO:0000256" key="1">
    <source>
        <dbReference type="SAM" id="SignalP"/>
    </source>
</evidence>
<keyword evidence="3" id="KW-1185">Reference proteome</keyword>
<proteinExistence type="predicted"/>
<organism evidence="2 3">
    <name type="scientific">Tuber borchii</name>
    <name type="common">White truffle</name>
    <dbReference type="NCBI Taxonomy" id="42251"/>
    <lineage>
        <taxon>Eukaryota</taxon>
        <taxon>Fungi</taxon>
        <taxon>Dikarya</taxon>
        <taxon>Ascomycota</taxon>
        <taxon>Pezizomycotina</taxon>
        <taxon>Pezizomycetes</taxon>
        <taxon>Pezizales</taxon>
        <taxon>Tuberaceae</taxon>
        <taxon>Tuber</taxon>
    </lineage>
</organism>
<dbReference type="OrthoDB" id="5323643at2759"/>
<reference evidence="2 3" key="1">
    <citation type="submission" date="2017-04" db="EMBL/GenBank/DDBJ databases">
        <title>Draft genome sequence of Tuber borchii Vittad., a whitish edible truffle.</title>
        <authorList>
            <consortium name="DOE Joint Genome Institute"/>
            <person name="Murat C."/>
            <person name="Kuo A."/>
            <person name="Barry K.W."/>
            <person name="Clum A."/>
            <person name="Dockter R.B."/>
            <person name="Fauchery L."/>
            <person name="Iotti M."/>
            <person name="Kohler A."/>
            <person name="Labutti K."/>
            <person name="Lindquist E.A."/>
            <person name="Lipzen A."/>
            <person name="Ohm R.A."/>
            <person name="Wang M."/>
            <person name="Grigoriev I.V."/>
            <person name="Zambonelli A."/>
            <person name="Martin F.M."/>
        </authorList>
    </citation>
    <scope>NUCLEOTIDE SEQUENCE [LARGE SCALE GENOMIC DNA]</scope>
    <source>
        <strain evidence="2 3">Tbo3840</strain>
    </source>
</reference>
<feature type="chain" id="PRO_5015775180" evidence="1">
    <location>
        <begin position="22"/>
        <end position="158"/>
    </location>
</feature>